<dbReference type="OrthoDB" id="5348860at2"/>
<dbReference type="Proteomes" id="UP000054010">
    <property type="component" value="Unassembled WGS sequence"/>
</dbReference>
<proteinExistence type="predicted"/>
<dbReference type="EMBL" id="ADVR01000078">
    <property type="protein sequence ID" value="EFO80232.1"/>
    <property type="molecule type" value="Genomic_DNA"/>
</dbReference>
<evidence type="ECO:0000256" key="2">
    <source>
        <dbReference type="SAM" id="SignalP"/>
    </source>
</evidence>
<organism evidence="3 4">
    <name type="scientific">Oscillochloris trichoides DG-6</name>
    <dbReference type="NCBI Taxonomy" id="765420"/>
    <lineage>
        <taxon>Bacteria</taxon>
        <taxon>Bacillati</taxon>
        <taxon>Chloroflexota</taxon>
        <taxon>Chloroflexia</taxon>
        <taxon>Chloroflexales</taxon>
        <taxon>Chloroflexineae</taxon>
        <taxon>Oscillochloridaceae</taxon>
        <taxon>Oscillochloris</taxon>
    </lineage>
</organism>
<sequence>MKPALLILVAAALLFGFAPHLAAAQSTTTLSGVIYLSGGEPLPSSAIVTIQLADVSVINEPPVVITERIFSTSGAQSPFSFSLPYDPTKINSGRRYILQGNIRVAGQILYRTSVAYPVLTFSNPTSNLQMTMYKLNVPGVPQASAGTLPLLIALGLLGLGVGAGVVRRRWM</sequence>
<evidence type="ECO:0000256" key="1">
    <source>
        <dbReference type="SAM" id="Phobius"/>
    </source>
</evidence>
<name>E1IEY7_9CHLR</name>
<dbReference type="HOGENOM" id="CLU_1552547_0_0_0"/>
<keyword evidence="2" id="KW-0732">Signal</keyword>
<dbReference type="AlphaFoldDB" id="E1IEY7"/>
<dbReference type="STRING" id="765420.OSCT_1888"/>
<protein>
    <recommendedName>
        <fullName evidence="5">Gram-positive cocci surface proteins LPxTG domain-containing protein</fullName>
    </recommendedName>
</protein>
<feature type="transmembrane region" description="Helical" evidence="1">
    <location>
        <begin position="148"/>
        <end position="166"/>
    </location>
</feature>
<comment type="caution">
    <text evidence="3">The sequence shown here is derived from an EMBL/GenBank/DDBJ whole genome shotgun (WGS) entry which is preliminary data.</text>
</comment>
<dbReference type="InterPro" id="IPR039366">
    <property type="entry name" value="Pilotin"/>
</dbReference>
<keyword evidence="4" id="KW-1185">Reference proteome</keyword>
<dbReference type="InterPro" id="IPR053196">
    <property type="entry name" value="Lipoprotein_YbaY-like"/>
</dbReference>
<evidence type="ECO:0000313" key="3">
    <source>
        <dbReference type="EMBL" id="EFO80232.1"/>
    </source>
</evidence>
<dbReference type="PANTHER" id="PTHR38013:SF1">
    <property type="entry name" value="GLYCOPROTEIN_POLYSACCHARIDE METABOLISM"/>
    <property type="match status" value="1"/>
</dbReference>
<keyword evidence="1" id="KW-0812">Transmembrane</keyword>
<dbReference type="eggNOG" id="COG3126">
    <property type="taxonomic scope" value="Bacteria"/>
</dbReference>
<evidence type="ECO:0000313" key="4">
    <source>
        <dbReference type="Proteomes" id="UP000054010"/>
    </source>
</evidence>
<feature type="chain" id="PRO_5003146977" description="Gram-positive cocci surface proteins LPxTG domain-containing protein" evidence="2">
    <location>
        <begin position="23"/>
        <end position="171"/>
    </location>
</feature>
<dbReference type="PANTHER" id="PTHR38013">
    <property type="entry name" value="GLYCOPROTEIN/POLYSACCHARIDE METABOLISM"/>
    <property type="match status" value="1"/>
</dbReference>
<keyword evidence="1" id="KW-1133">Transmembrane helix</keyword>
<gene>
    <name evidence="3" type="ORF">OSCT_1888</name>
</gene>
<keyword evidence="1" id="KW-0472">Membrane</keyword>
<accession>E1IEY7</accession>
<reference evidence="3 4" key="1">
    <citation type="journal article" date="2011" name="J. Bacteriol.">
        <title>Draft genome sequence of the anoxygenic filamentous phototrophic bacterium Oscillochloris trichoides subsp. DG-6.</title>
        <authorList>
            <person name="Kuznetsov B.B."/>
            <person name="Ivanovsky R.N."/>
            <person name="Keppen O.I."/>
            <person name="Sukhacheva M.V."/>
            <person name="Bumazhkin B.K."/>
            <person name="Patutina E.O."/>
            <person name="Beletsky A.V."/>
            <person name="Mardanov A.V."/>
            <person name="Baslerov R.V."/>
            <person name="Panteleeva A.N."/>
            <person name="Kolganova T.V."/>
            <person name="Ravin N.V."/>
            <person name="Skryabin K.G."/>
        </authorList>
    </citation>
    <scope>NUCLEOTIDE SEQUENCE [LARGE SCALE GENOMIC DNA]</scope>
    <source>
        <strain evidence="3 4">DG-6</strain>
    </source>
</reference>
<evidence type="ECO:0008006" key="5">
    <source>
        <dbReference type="Google" id="ProtNLM"/>
    </source>
</evidence>
<feature type="signal peptide" evidence="2">
    <location>
        <begin position="1"/>
        <end position="22"/>
    </location>
</feature>
<dbReference type="Pfam" id="PF09619">
    <property type="entry name" value="YscW"/>
    <property type="match status" value="1"/>
</dbReference>